<feature type="domain" description="AB hydrolase-1" evidence="1">
    <location>
        <begin position="24"/>
        <end position="218"/>
    </location>
</feature>
<keyword evidence="2" id="KW-0378">Hydrolase</keyword>
<reference evidence="2 3" key="1">
    <citation type="submission" date="2015-10" db="EMBL/GenBank/DDBJ databases">
        <title>A novel member of the family Ruminococcaceae isolated from human faeces.</title>
        <authorList>
            <person name="Shkoporov A.N."/>
            <person name="Chaplin A.V."/>
            <person name="Motuzova O.V."/>
            <person name="Kafarskaia L.I."/>
            <person name="Efimov B.A."/>
        </authorList>
    </citation>
    <scope>NUCLEOTIDE SEQUENCE [LARGE SCALE GENOMIC DNA]</scope>
    <source>
        <strain evidence="2 3">668</strain>
    </source>
</reference>
<dbReference type="SUPFAM" id="SSF53474">
    <property type="entry name" value="alpha/beta-Hydrolases"/>
    <property type="match status" value="1"/>
</dbReference>
<accession>A0A0W7TPV2</accession>
<dbReference type="InterPro" id="IPR029058">
    <property type="entry name" value="AB_hydrolase_fold"/>
</dbReference>
<comment type="caution">
    <text evidence="2">The sequence shown here is derived from an EMBL/GenBank/DDBJ whole genome shotgun (WGS) entry which is preliminary data.</text>
</comment>
<dbReference type="Pfam" id="PF12697">
    <property type="entry name" value="Abhydrolase_6"/>
    <property type="match status" value="1"/>
</dbReference>
<dbReference type="GO" id="GO:0016787">
    <property type="term" value="F:hydrolase activity"/>
    <property type="evidence" value="ECO:0007669"/>
    <property type="project" value="UniProtKB-KW"/>
</dbReference>
<dbReference type="AlphaFoldDB" id="A0A0W7TPV2"/>
<evidence type="ECO:0000313" key="3">
    <source>
        <dbReference type="Proteomes" id="UP000053433"/>
    </source>
</evidence>
<protein>
    <submittedName>
        <fullName evidence="2">Alpha/beta hydrolase</fullName>
    </submittedName>
</protein>
<sequence length="233" mass="25998">MQTEQLDLGGIPALVWGPPGDGAVVAVHGNLSHKADTPIQLLAEAASARALQVLSFDLPGHGGRKDEPAPCRIQVCVPELRAVMGYAKKRWAHVGLFACSLGACFSLAAYADEPLEQALFLSPVLDMRRLIENMMGWFGVTQERLCRERAIETPTGETLYWDYYCYVKEHPVRRWDTPTSILCGGRDELCEPDVTARFARQYGCRLLTRPEAGHYFHTPKELEALRQWLTASL</sequence>
<name>A0A0W7TPV2_9FIRM</name>
<dbReference type="RefSeq" id="WP_009321996.1">
    <property type="nucleotide sequence ID" value="NZ_DBGEBT010000057.1"/>
</dbReference>
<proteinExistence type="predicted"/>
<gene>
    <name evidence="2" type="ORF">ASJ35_11730</name>
</gene>
<evidence type="ECO:0000313" key="2">
    <source>
        <dbReference type="EMBL" id="KUE75868.1"/>
    </source>
</evidence>
<dbReference type="Gene3D" id="3.40.50.1820">
    <property type="entry name" value="alpha/beta hydrolase"/>
    <property type="match status" value="1"/>
</dbReference>
<evidence type="ECO:0000259" key="1">
    <source>
        <dbReference type="Pfam" id="PF12697"/>
    </source>
</evidence>
<organism evidence="2 3">
    <name type="scientific">Ruthenibacterium lactatiformans</name>
    <dbReference type="NCBI Taxonomy" id="1550024"/>
    <lineage>
        <taxon>Bacteria</taxon>
        <taxon>Bacillati</taxon>
        <taxon>Bacillota</taxon>
        <taxon>Clostridia</taxon>
        <taxon>Eubacteriales</taxon>
        <taxon>Oscillospiraceae</taxon>
        <taxon>Ruthenibacterium</taxon>
    </lineage>
</organism>
<dbReference type="EMBL" id="LMUA01000015">
    <property type="protein sequence ID" value="KUE75868.1"/>
    <property type="molecule type" value="Genomic_DNA"/>
</dbReference>
<dbReference type="Proteomes" id="UP000053433">
    <property type="component" value="Unassembled WGS sequence"/>
</dbReference>
<dbReference type="InterPro" id="IPR000073">
    <property type="entry name" value="AB_hydrolase_1"/>
</dbReference>